<dbReference type="InterPro" id="IPR013094">
    <property type="entry name" value="AB_hydrolase_3"/>
</dbReference>
<dbReference type="Pfam" id="PF07859">
    <property type="entry name" value="Abhydrolase_3"/>
    <property type="match status" value="1"/>
</dbReference>
<dbReference type="Proteomes" id="UP001267638">
    <property type="component" value="Unassembled WGS sequence"/>
</dbReference>
<protein>
    <submittedName>
        <fullName evidence="3">Acetyl esterase</fullName>
        <ecNumber evidence="3">3.1.1.-</ecNumber>
    </submittedName>
</protein>
<dbReference type="PANTHER" id="PTHR48081:SF8">
    <property type="entry name" value="ALPHA_BETA HYDROLASE FOLD-3 DOMAIN-CONTAINING PROTEIN-RELATED"/>
    <property type="match status" value="1"/>
</dbReference>
<dbReference type="PANTHER" id="PTHR48081">
    <property type="entry name" value="AB HYDROLASE SUPERFAMILY PROTEIN C4A8.06C"/>
    <property type="match status" value="1"/>
</dbReference>
<dbReference type="InterPro" id="IPR050300">
    <property type="entry name" value="GDXG_lipolytic_enzyme"/>
</dbReference>
<feature type="domain" description="Alpha/beta hydrolase fold-3" evidence="2">
    <location>
        <begin position="66"/>
        <end position="273"/>
    </location>
</feature>
<organism evidence="3 4">
    <name type="scientific">Sphingobium xenophagum</name>
    <dbReference type="NCBI Taxonomy" id="121428"/>
    <lineage>
        <taxon>Bacteria</taxon>
        <taxon>Pseudomonadati</taxon>
        <taxon>Pseudomonadota</taxon>
        <taxon>Alphaproteobacteria</taxon>
        <taxon>Sphingomonadales</taxon>
        <taxon>Sphingomonadaceae</taxon>
        <taxon>Sphingobium</taxon>
    </lineage>
</organism>
<comment type="caution">
    <text evidence="3">The sequence shown here is derived from an EMBL/GenBank/DDBJ whole genome shotgun (WGS) entry which is preliminary data.</text>
</comment>
<dbReference type="EMBL" id="JAVDWV010000034">
    <property type="protein sequence ID" value="MDR7157226.1"/>
    <property type="molecule type" value="Genomic_DNA"/>
</dbReference>
<keyword evidence="4" id="KW-1185">Reference proteome</keyword>
<accession>A0ABU1X6Q3</accession>
<dbReference type="GO" id="GO:0016787">
    <property type="term" value="F:hydrolase activity"/>
    <property type="evidence" value="ECO:0007669"/>
    <property type="project" value="UniProtKB-KW"/>
</dbReference>
<evidence type="ECO:0000313" key="4">
    <source>
        <dbReference type="Proteomes" id="UP001267638"/>
    </source>
</evidence>
<name>A0ABU1X6Q3_SPHXE</name>
<reference evidence="3 4" key="1">
    <citation type="submission" date="2023-07" db="EMBL/GenBank/DDBJ databases">
        <title>Sorghum-associated microbial communities from plants grown in Nebraska, USA.</title>
        <authorList>
            <person name="Schachtman D."/>
        </authorList>
    </citation>
    <scope>NUCLEOTIDE SEQUENCE [LARGE SCALE GENOMIC DNA]</scope>
    <source>
        <strain evidence="3 4">4256</strain>
    </source>
</reference>
<proteinExistence type="predicted"/>
<dbReference type="EC" id="3.1.1.-" evidence="3"/>
<gene>
    <name evidence="3" type="ORF">J2W40_004074</name>
</gene>
<evidence type="ECO:0000259" key="2">
    <source>
        <dbReference type="Pfam" id="PF07859"/>
    </source>
</evidence>
<evidence type="ECO:0000313" key="3">
    <source>
        <dbReference type="EMBL" id="MDR7157226.1"/>
    </source>
</evidence>
<dbReference type="SUPFAM" id="SSF53474">
    <property type="entry name" value="alpha/beta-Hydrolases"/>
    <property type="match status" value="1"/>
</dbReference>
<sequence>MAIFHDIGARLMQAFIAPRITVVPKSLCFTSIPRRVHVIHVPTRHGPARVDVYAPPNPTSTTAVHLNFHGGGYVMGHLQQDDPFCAFLADQAGVYVLNIDYVLAPQFRYPAAVQQAFELANWAATSGAEGGWDGTRMTVGGQSAGGGLAAALCLLAADGGIHPIERQILHYPPLDLVTDPADKKGRAAKPLIPPALARLFNAAYTPDAALRSEAGASPLIGATDLQLQRVAPAVVITAELDVLRDEASAYAQRLAKAGCLIEHIDIAGVDHGYNLRDAAPDMVAQVYRRIADHVRATWAY</sequence>
<evidence type="ECO:0000256" key="1">
    <source>
        <dbReference type="ARBA" id="ARBA00022801"/>
    </source>
</evidence>
<keyword evidence="1 3" id="KW-0378">Hydrolase</keyword>
<dbReference type="InterPro" id="IPR029058">
    <property type="entry name" value="AB_hydrolase_fold"/>
</dbReference>
<dbReference type="Gene3D" id="3.40.50.1820">
    <property type="entry name" value="alpha/beta hydrolase"/>
    <property type="match status" value="1"/>
</dbReference>